<evidence type="ECO:0000256" key="1">
    <source>
        <dbReference type="SAM" id="MobiDB-lite"/>
    </source>
</evidence>
<dbReference type="EMBL" id="CSAD01001343">
    <property type="protein sequence ID" value="COX07879.1"/>
    <property type="molecule type" value="Genomic_DNA"/>
</dbReference>
<evidence type="ECO:0000313" key="7">
    <source>
        <dbReference type="Proteomes" id="UP000045842"/>
    </source>
</evidence>
<organism evidence="4 9">
    <name type="scientific">Mycobacterium tuberculosis</name>
    <dbReference type="NCBI Taxonomy" id="1773"/>
    <lineage>
        <taxon>Bacteria</taxon>
        <taxon>Bacillati</taxon>
        <taxon>Actinomycetota</taxon>
        <taxon>Actinomycetes</taxon>
        <taxon>Mycobacteriales</taxon>
        <taxon>Mycobacteriaceae</taxon>
        <taxon>Mycobacterium</taxon>
        <taxon>Mycobacterium tuberculosis complex</taxon>
    </lineage>
</organism>
<dbReference type="EMBL" id="CHKL01000599">
    <property type="protein sequence ID" value="COX04764.1"/>
    <property type="molecule type" value="Genomic_DNA"/>
</dbReference>
<dbReference type="Proteomes" id="UP000048600">
    <property type="component" value="Unassembled WGS sequence"/>
</dbReference>
<reference evidence="7 8" key="1">
    <citation type="submission" date="2015-03" db="EMBL/GenBank/DDBJ databases">
        <authorList>
            <consortium name="Pathogen Informatics"/>
        </authorList>
    </citation>
    <scope>NUCLEOTIDE SEQUENCE [LARGE SCALE GENOMIC DNA]</scope>
    <source>
        <strain evidence="4 9">Bir 172</strain>
        <strain evidence="2 11">Bir 185</strain>
        <strain evidence="3 10">Bir 187</strain>
        <strain evidence="6 7">G09801536</strain>
        <strain evidence="5 8">P00601463</strain>
    </source>
</reference>
<feature type="region of interest" description="Disordered" evidence="1">
    <location>
        <begin position="41"/>
        <end position="61"/>
    </location>
</feature>
<evidence type="ECO:0000313" key="2">
    <source>
        <dbReference type="EMBL" id="CKR53175.1"/>
    </source>
</evidence>
<dbReference type="Proteomes" id="UP000049023">
    <property type="component" value="Unassembled WGS sequence"/>
</dbReference>
<gene>
    <name evidence="6" type="ORF">ERS007679_04633</name>
    <name evidence="5" type="ORF">ERS007741_03692</name>
    <name evidence="4" type="ORF">ERS027646_04233</name>
    <name evidence="2" type="ORF">ERS027659_01646</name>
    <name evidence="3" type="ORF">ERS027661_02022</name>
</gene>
<protein>
    <submittedName>
        <fullName evidence="4">Uncharacterized protein</fullName>
    </submittedName>
</protein>
<dbReference type="EMBL" id="CNGE01001221">
    <property type="protein sequence ID" value="CKT87558.1"/>
    <property type="molecule type" value="Genomic_DNA"/>
</dbReference>
<dbReference type="Proteomes" id="UP000050164">
    <property type="component" value="Unassembled WGS sequence"/>
</dbReference>
<dbReference type="AlphaFoldDB" id="A0A0E9A4V9"/>
<sequence>MGPAAAALAALIDDPMFAKSVAAAAITSGAAITNDIPHLRPAQHNFTNPRPATPSAGLSIL</sequence>
<dbReference type="EMBL" id="CNFT01000322">
    <property type="protein sequence ID" value="CKR53175.1"/>
    <property type="molecule type" value="Genomic_DNA"/>
</dbReference>
<evidence type="ECO:0000313" key="4">
    <source>
        <dbReference type="EMBL" id="CKT87558.1"/>
    </source>
</evidence>
<evidence type="ECO:0000313" key="9">
    <source>
        <dbReference type="Proteomes" id="UP000048948"/>
    </source>
</evidence>
<accession>A0A0E9A4V9</accession>
<proteinExistence type="predicted"/>
<dbReference type="EMBL" id="CNFU01000392">
    <property type="protein sequence ID" value="CKR74409.1"/>
    <property type="molecule type" value="Genomic_DNA"/>
</dbReference>
<dbReference type="Proteomes" id="UP000048948">
    <property type="component" value="Unassembled WGS sequence"/>
</dbReference>
<dbReference type="Proteomes" id="UP000045842">
    <property type="component" value="Unassembled WGS sequence"/>
</dbReference>
<evidence type="ECO:0000313" key="3">
    <source>
        <dbReference type="EMBL" id="CKR74409.1"/>
    </source>
</evidence>
<name>A0A0E9A4V9_MYCTX</name>
<evidence type="ECO:0000313" key="10">
    <source>
        <dbReference type="Proteomes" id="UP000049023"/>
    </source>
</evidence>
<evidence type="ECO:0000313" key="6">
    <source>
        <dbReference type="EMBL" id="COX07879.1"/>
    </source>
</evidence>
<evidence type="ECO:0000313" key="11">
    <source>
        <dbReference type="Proteomes" id="UP000050164"/>
    </source>
</evidence>
<evidence type="ECO:0000313" key="5">
    <source>
        <dbReference type="EMBL" id="COX04764.1"/>
    </source>
</evidence>
<evidence type="ECO:0000313" key="8">
    <source>
        <dbReference type="Proteomes" id="UP000048600"/>
    </source>
</evidence>